<protein>
    <submittedName>
        <fullName evidence="2">Uncharacterized protein</fullName>
    </submittedName>
</protein>
<proteinExistence type="predicted"/>
<organism evidence="2 3">
    <name type="scientific">Penaeus vannamei</name>
    <name type="common">Whiteleg shrimp</name>
    <name type="synonym">Litopenaeus vannamei</name>
    <dbReference type="NCBI Taxonomy" id="6689"/>
    <lineage>
        <taxon>Eukaryota</taxon>
        <taxon>Metazoa</taxon>
        <taxon>Ecdysozoa</taxon>
        <taxon>Arthropoda</taxon>
        <taxon>Crustacea</taxon>
        <taxon>Multicrustacea</taxon>
        <taxon>Malacostraca</taxon>
        <taxon>Eumalacostraca</taxon>
        <taxon>Eucarida</taxon>
        <taxon>Decapoda</taxon>
        <taxon>Dendrobranchiata</taxon>
        <taxon>Penaeoidea</taxon>
        <taxon>Penaeidae</taxon>
        <taxon>Penaeus</taxon>
    </lineage>
</organism>
<comment type="caution">
    <text evidence="2">The sequence shown here is derived from an EMBL/GenBank/DDBJ whole genome shotgun (WGS) entry which is preliminary data.</text>
</comment>
<evidence type="ECO:0000256" key="1">
    <source>
        <dbReference type="SAM" id="MobiDB-lite"/>
    </source>
</evidence>
<reference evidence="2 3" key="2">
    <citation type="submission" date="2019-01" db="EMBL/GenBank/DDBJ databases">
        <title>The decoding of complex shrimp genome reveals the adaptation for benthos swimmer, frequently molting mechanism and breeding impact on genome.</title>
        <authorList>
            <person name="Sun Y."/>
            <person name="Gao Y."/>
            <person name="Yu Y."/>
        </authorList>
    </citation>
    <scope>NUCLEOTIDE SEQUENCE [LARGE SCALE GENOMIC DNA]</scope>
    <source>
        <tissue evidence="2">Muscle</tissue>
    </source>
</reference>
<sequence>MPIVATRAWTKEVVLHVAAAVTRPTSRRRAAAAVVAAAVVLAARRTEERREENGRRSRQDNNSDFMEPDVCDIVEPNDNDDEIINPDEVFDSGLISTDVNKDA</sequence>
<feature type="region of interest" description="Disordered" evidence="1">
    <location>
        <begin position="45"/>
        <end position="87"/>
    </location>
</feature>
<dbReference type="AlphaFoldDB" id="A0A423SWF7"/>
<evidence type="ECO:0000313" key="3">
    <source>
        <dbReference type="Proteomes" id="UP000283509"/>
    </source>
</evidence>
<evidence type="ECO:0000313" key="2">
    <source>
        <dbReference type="EMBL" id="ROT68511.1"/>
    </source>
</evidence>
<accession>A0A423SWF7</accession>
<reference evidence="2 3" key="1">
    <citation type="submission" date="2018-04" db="EMBL/GenBank/DDBJ databases">
        <authorList>
            <person name="Zhang X."/>
            <person name="Yuan J."/>
            <person name="Li F."/>
            <person name="Xiang J."/>
        </authorList>
    </citation>
    <scope>NUCLEOTIDE SEQUENCE [LARGE SCALE GENOMIC DNA]</scope>
    <source>
        <tissue evidence="2">Muscle</tissue>
    </source>
</reference>
<feature type="compositionally biased region" description="Basic and acidic residues" evidence="1">
    <location>
        <begin position="45"/>
        <end position="61"/>
    </location>
</feature>
<keyword evidence="3" id="KW-1185">Reference proteome</keyword>
<gene>
    <name evidence="2" type="ORF">C7M84_013312</name>
</gene>
<dbReference type="Proteomes" id="UP000283509">
    <property type="component" value="Unassembled WGS sequence"/>
</dbReference>
<dbReference type="EMBL" id="QCYY01002659">
    <property type="protein sequence ID" value="ROT68511.1"/>
    <property type="molecule type" value="Genomic_DNA"/>
</dbReference>
<feature type="compositionally biased region" description="Acidic residues" evidence="1">
    <location>
        <begin position="66"/>
        <end position="87"/>
    </location>
</feature>
<name>A0A423SWF7_PENVA</name>